<evidence type="ECO:0000313" key="7">
    <source>
        <dbReference type="Proteomes" id="UP000663860"/>
    </source>
</evidence>
<evidence type="ECO:0000313" key="5">
    <source>
        <dbReference type="EMBL" id="CAF3483873.1"/>
    </source>
</evidence>
<dbReference type="EMBL" id="CAJNON010000007">
    <property type="protein sequence ID" value="CAF0754962.1"/>
    <property type="molecule type" value="Genomic_DNA"/>
</dbReference>
<sequence>MDIDTIFPSLSCGESVLGKKYRHSECCSSVETICILTKYRLLIRWKESFCLCLHQSSYSSIDLNSISRIDETRPSRYYFIYCLISMIISFILIICGIVAGSILRVALIIIGVIFLVKAAFWALWFYFFLKNKYVTIIGGCGRITLKFEKSIAREFEAKLNELVYMTKMQCMNQPE</sequence>
<keyword evidence="1" id="KW-0812">Transmembrane</keyword>
<evidence type="ECO:0000313" key="6">
    <source>
        <dbReference type="EMBL" id="CAF4050053.1"/>
    </source>
</evidence>
<dbReference type="Proteomes" id="UP000663881">
    <property type="component" value="Unassembled WGS sequence"/>
</dbReference>
<dbReference type="Proteomes" id="UP000663860">
    <property type="component" value="Unassembled WGS sequence"/>
</dbReference>
<evidence type="ECO:0000313" key="2">
    <source>
        <dbReference type="EMBL" id="CAF0721187.1"/>
    </source>
</evidence>
<protein>
    <submittedName>
        <fullName evidence="2">Uncharacterized protein</fullName>
    </submittedName>
</protein>
<organism evidence="2 7">
    <name type="scientific">Adineta steineri</name>
    <dbReference type="NCBI Taxonomy" id="433720"/>
    <lineage>
        <taxon>Eukaryota</taxon>
        <taxon>Metazoa</taxon>
        <taxon>Spiralia</taxon>
        <taxon>Gnathifera</taxon>
        <taxon>Rotifera</taxon>
        <taxon>Eurotatoria</taxon>
        <taxon>Bdelloidea</taxon>
        <taxon>Adinetida</taxon>
        <taxon>Adinetidae</taxon>
        <taxon>Adineta</taxon>
    </lineage>
</organism>
<feature type="transmembrane region" description="Helical" evidence="1">
    <location>
        <begin position="105"/>
        <end position="129"/>
    </location>
</feature>
<dbReference type="AlphaFoldDB" id="A0A813MFR3"/>
<feature type="transmembrane region" description="Helical" evidence="1">
    <location>
        <begin position="78"/>
        <end position="99"/>
    </location>
</feature>
<evidence type="ECO:0000256" key="1">
    <source>
        <dbReference type="SAM" id="Phobius"/>
    </source>
</evidence>
<dbReference type="Proteomes" id="UP000663891">
    <property type="component" value="Unassembled WGS sequence"/>
</dbReference>
<keyword evidence="1" id="KW-0472">Membrane</keyword>
<dbReference type="Proteomes" id="UP000663844">
    <property type="component" value="Unassembled WGS sequence"/>
</dbReference>
<dbReference type="Proteomes" id="UP000663845">
    <property type="component" value="Unassembled WGS sequence"/>
</dbReference>
<evidence type="ECO:0000313" key="4">
    <source>
        <dbReference type="EMBL" id="CAF1526763.1"/>
    </source>
</evidence>
<dbReference type="EMBL" id="CAJOAZ010004230">
    <property type="protein sequence ID" value="CAF4050053.1"/>
    <property type="molecule type" value="Genomic_DNA"/>
</dbReference>
<dbReference type="EMBL" id="CAJNOE010000009">
    <property type="protein sequence ID" value="CAF0721187.1"/>
    <property type="molecule type" value="Genomic_DNA"/>
</dbReference>
<reference evidence="2" key="1">
    <citation type="submission" date="2021-02" db="EMBL/GenBank/DDBJ databases">
        <authorList>
            <person name="Nowell W R."/>
        </authorList>
    </citation>
    <scope>NUCLEOTIDE SEQUENCE</scope>
</reference>
<name>A0A813MFR3_9BILA</name>
<accession>A0A813MFR3</accession>
<dbReference type="OrthoDB" id="10080779at2759"/>
<comment type="caution">
    <text evidence="2">The sequence shown here is derived from an EMBL/GenBank/DDBJ whole genome shotgun (WGS) entry which is preliminary data.</text>
</comment>
<dbReference type="EMBL" id="CAJNOG010003167">
    <property type="protein sequence ID" value="CAF1526763.1"/>
    <property type="molecule type" value="Genomic_DNA"/>
</dbReference>
<gene>
    <name evidence="2" type="ORF">IZO911_LOCUS1925</name>
    <name evidence="4" type="ORF">JYZ213_LOCUS44893</name>
    <name evidence="5" type="ORF">OKA104_LOCUS481</name>
    <name evidence="6" type="ORF">OXD698_LOCUS32461</name>
    <name evidence="3" type="ORF">VCS650_LOCUS1470</name>
</gene>
<keyword evidence="1" id="KW-1133">Transmembrane helix</keyword>
<dbReference type="EMBL" id="CAJOAY010000010">
    <property type="protein sequence ID" value="CAF3483873.1"/>
    <property type="molecule type" value="Genomic_DNA"/>
</dbReference>
<proteinExistence type="predicted"/>
<evidence type="ECO:0000313" key="3">
    <source>
        <dbReference type="EMBL" id="CAF0754962.1"/>
    </source>
</evidence>